<evidence type="ECO:0000256" key="6">
    <source>
        <dbReference type="ARBA" id="ARBA00023315"/>
    </source>
</evidence>
<dbReference type="InterPro" id="IPR003447">
    <property type="entry name" value="FEMABX"/>
</dbReference>
<comment type="caution">
    <text evidence="8">The sequence shown here is derived from an EMBL/GenBank/DDBJ whole genome shotgun (WGS) entry which is preliminary data.</text>
</comment>
<evidence type="ECO:0000256" key="1">
    <source>
        <dbReference type="ARBA" id="ARBA00009943"/>
    </source>
</evidence>
<dbReference type="Proteomes" id="UP000030023">
    <property type="component" value="Unassembled WGS sequence"/>
</dbReference>
<dbReference type="InterPro" id="IPR016181">
    <property type="entry name" value="Acyl_CoA_acyltransferase"/>
</dbReference>
<dbReference type="Gene3D" id="3.40.630.30">
    <property type="match status" value="1"/>
</dbReference>
<evidence type="ECO:0000313" key="8">
    <source>
        <dbReference type="EMBL" id="KGO22443.1"/>
    </source>
</evidence>
<proteinExistence type="inferred from homology"/>
<dbReference type="InterPro" id="IPR050644">
    <property type="entry name" value="PG_Glycine_Bridge_Synth"/>
</dbReference>
<feature type="non-terminal residue" evidence="8">
    <location>
        <position position="270"/>
    </location>
</feature>
<evidence type="ECO:0000256" key="4">
    <source>
        <dbReference type="ARBA" id="ARBA00022960"/>
    </source>
</evidence>
<name>A0ABR4XNX1_9LACO</name>
<evidence type="ECO:0000256" key="2">
    <source>
        <dbReference type="ARBA" id="ARBA00022490"/>
    </source>
</evidence>
<evidence type="ECO:0000256" key="7">
    <source>
        <dbReference type="ARBA" id="ARBA00023316"/>
    </source>
</evidence>
<evidence type="ECO:0000256" key="5">
    <source>
        <dbReference type="ARBA" id="ARBA00022984"/>
    </source>
</evidence>
<dbReference type="PROSITE" id="PS51191">
    <property type="entry name" value="FEMABX"/>
    <property type="match status" value="1"/>
</dbReference>
<dbReference type="Pfam" id="PF02388">
    <property type="entry name" value="FemAB"/>
    <property type="match status" value="1"/>
</dbReference>
<evidence type="ECO:0000256" key="3">
    <source>
        <dbReference type="ARBA" id="ARBA00022679"/>
    </source>
</evidence>
<evidence type="ECO:0000313" key="9">
    <source>
        <dbReference type="Proteomes" id="UP000030023"/>
    </source>
</evidence>
<accession>A0ABR4XNX1</accession>
<dbReference type="PANTHER" id="PTHR36174:SF2">
    <property type="entry name" value="AMINOACYLTRANSFERASE FEMA"/>
    <property type="match status" value="1"/>
</dbReference>
<dbReference type="SUPFAM" id="SSF55729">
    <property type="entry name" value="Acyl-CoA N-acyltransferases (Nat)"/>
    <property type="match status" value="2"/>
</dbReference>
<sequence>MIKKKTKCLAFSDNLKPYLKKHHAYYLRVIPNIKTKRIDNDGKETDFDQEDYLNIYRKRGFIYHDLDDQIGMSTKTPHYEYKKDLAGLDEKKLFKSYSKKTQYSIKKTHDFGIQVRKISYDELEEFHNNTTRTAKRIGFSDKTLAYYQSSYRAFGDKVLFLVAEIDLKKYIDSFQGQIDKLNKKIEHDKQIDAKRDKPTKTNQIKEFQSQISQHEKRIEQGKEILKAGHEIINLAGAMFFIQPQEVSYMFSYTNVEFKNFYGPYRIQEEM</sequence>
<organism evidence="8 9">
    <name type="scientific">Oenococcus alcoholitolerans</name>
    <dbReference type="NCBI Taxonomy" id="931074"/>
    <lineage>
        <taxon>Bacteria</taxon>
        <taxon>Bacillati</taxon>
        <taxon>Bacillota</taxon>
        <taxon>Bacilli</taxon>
        <taxon>Lactobacillales</taxon>
        <taxon>Lactobacillaceae</taxon>
        <taxon>Oenococcus</taxon>
    </lineage>
</organism>
<keyword evidence="2" id="KW-0963">Cytoplasm</keyword>
<keyword evidence="4" id="KW-0133">Cell shape</keyword>
<comment type="similarity">
    <text evidence="1">Belongs to the FemABX family.</text>
</comment>
<keyword evidence="6" id="KW-0012">Acyltransferase</keyword>
<dbReference type="EMBL" id="AXCV01000539">
    <property type="protein sequence ID" value="KGO22443.1"/>
    <property type="molecule type" value="Genomic_DNA"/>
</dbReference>
<gene>
    <name evidence="8" type="ORF">Q757_09100</name>
</gene>
<dbReference type="PANTHER" id="PTHR36174">
    <property type="entry name" value="LIPID II:GLYCINE GLYCYLTRANSFERASE"/>
    <property type="match status" value="1"/>
</dbReference>
<keyword evidence="7" id="KW-0961">Cell wall biogenesis/degradation</keyword>
<keyword evidence="3" id="KW-0808">Transferase</keyword>
<keyword evidence="5" id="KW-0573">Peptidoglycan synthesis</keyword>
<keyword evidence="9" id="KW-1185">Reference proteome</keyword>
<protein>
    <submittedName>
        <fullName evidence="8">Uncharacterized protein</fullName>
    </submittedName>
</protein>
<reference evidence="8 9" key="1">
    <citation type="journal article" date="2014" name="Antonie Van Leeuwenhoek">
        <title>Oenococcus alcoholitolerans sp. nov., a lactic acid bacteria isolated from cachaca and ethanol fermentation processes.</title>
        <authorList>
            <person name="Badotti F."/>
            <person name="Moreira A.P."/>
            <person name="Tonon L.A."/>
            <person name="de Lucena B.T."/>
            <person name="Gomes Fde C."/>
            <person name="Kruger R."/>
            <person name="Thompson C.C."/>
            <person name="de Morais M.A.Jr."/>
            <person name="Rosa C.A."/>
            <person name="Thompson F.L."/>
        </authorList>
    </citation>
    <scope>NUCLEOTIDE SEQUENCE [LARGE SCALE GENOMIC DNA]</scope>
    <source>
        <strain evidence="8 9">UFRJ-M7.2.18</strain>
    </source>
</reference>